<keyword evidence="1" id="KW-1133">Transmembrane helix</keyword>
<keyword evidence="3" id="KW-1185">Reference proteome</keyword>
<evidence type="ECO:0008006" key="4">
    <source>
        <dbReference type="Google" id="ProtNLM"/>
    </source>
</evidence>
<proteinExistence type="predicted"/>
<feature type="transmembrane region" description="Helical" evidence="1">
    <location>
        <begin position="6"/>
        <end position="24"/>
    </location>
</feature>
<reference evidence="2 3" key="1">
    <citation type="submission" date="2021-05" db="EMBL/GenBank/DDBJ databases">
        <title>Ornithinibacillus massiliensis sp. nov.</title>
        <authorList>
            <person name="Iwaza R."/>
            <person name="Lagier J.-C."/>
            <person name="Raoult D."/>
        </authorList>
    </citation>
    <scope>NUCLEOTIDE SEQUENCE [LARGE SCALE GENOMIC DNA]</scope>
    <source>
        <strain evidence="2 3">Marseille-P3601</strain>
    </source>
</reference>
<sequence length="165" mass="19375">MKNKAIWGIAVLVFVLAVLVIWWIQSSQKEVEDNAEYEEQERIRSFFTELRQHNGFLYTGEEESFFLQFDEALLEGELTGSLLIIEHTDDNASQDIETNYQINGITDGHILELYTTVDGESVKLTGQFHDGADRFELFFWMREDPLLFRAVTEEEFNQFYEELNE</sequence>
<protein>
    <recommendedName>
        <fullName evidence="4">DUF4367 domain-containing protein</fullName>
    </recommendedName>
</protein>
<organism evidence="2 3">
    <name type="scientific">Ornithinibacillus massiliensis</name>
    <dbReference type="NCBI Taxonomy" id="1944633"/>
    <lineage>
        <taxon>Bacteria</taxon>
        <taxon>Bacillati</taxon>
        <taxon>Bacillota</taxon>
        <taxon>Bacilli</taxon>
        <taxon>Bacillales</taxon>
        <taxon>Bacillaceae</taxon>
        <taxon>Ornithinibacillus</taxon>
    </lineage>
</organism>
<keyword evidence="1" id="KW-0472">Membrane</keyword>
<dbReference type="RefSeq" id="WP_211740929.1">
    <property type="nucleotide sequence ID" value="NZ_JAGXBY010000001.1"/>
</dbReference>
<name>A0ABS5M977_9BACI</name>
<evidence type="ECO:0000313" key="2">
    <source>
        <dbReference type="EMBL" id="MBS3678867.1"/>
    </source>
</evidence>
<evidence type="ECO:0000256" key="1">
    <source>
        <dbReference type="SAM" id="Phobius"/>
    </source>
</evidence>
<keyword evidence="1" id="KW-0812">Transmembrane</keyword>
<gene>
    <name evidence="2" type="ORF">KGF86_01430</name>
</gene>
<comment type="caution">
    <text evidence="2">The sequence shown here is derived from an EMBL/GenBank/DDBJ whole genome shotgun (WGS) entry which is preliminary data.</text>
</comment>
<accession>A0ABS5M977</accession>
<evidence type="ECO:0000313" key="3">
    <source>
        <dbReference type="Proteomes" id="UP000681870"/>
    </source>
</evidence>
<dbReference type="EMBL" id="JAGXBY010000001">
    <property type="protein sequence ID" value="MBS3678867.1"/>
    <property type="molecule type" value="Genomic_DNA"/>
</dbReference>
<dbReference type="Proteomes" id="UP000681870">
    <property type="component" value="Unassembled WGS sequence"/>
</dbReference>